<organism evidence="2 3">
    <name type="scientific">Streptomyces lunalinharesii</name>
    <dbReference type="NCBI Taxonomy" id="333384"/>
    <lineage>
        <taxon>Bacteria</taxon>
        <taxon>Bacillati</taxon>
        <taxon>Actinomycetota</taxon>
        <taxon>Actinomycetes</taxon>
        <taxon>Kitasatosporales</taxon>
        <taxon>Streptomycetaceae</taxon>
        <taxon>Streptomyces</taxon>
    </lineage>
</organism>
<dbReference type="RefSeq" id="WP_344584663.1">
    <property type="nucleotide sequence ID" value="NZ_BAAARK010000061.1"/>
</dbReference>
<comment type="caution">
    <text evidence="2">The sequence shown here is derived from an EMBL/GenBank/DDBJ whole genome shotgun (WGS) entry which is preliminary data.</text>
</comment>
<proteinExistence type="predicted"/>
<evidence type="ECO:0000313" key="3">
    <source>
        <dbReference type="Proteomes" id="UP001500994"/>
    </source>
</evidence>
<protein>
    <submittedName>
        <fullName evidence="2">Uncharacterized protein</fullName>
    </submittedName>
</protein>
<dbReference type="EMBL" id="BAAARK010000061">
    <property type="protein sequence ID" value="GAA2692321.1"/>
    <property type="molecule type" value="Genomic_DNA"/>
</dbReference>
<accession>A0ABN3T343</accession>
<feature type="region of interest" description="Disordered" evidence="1">
    <location>
        <begin position="111"/>
        <end position="135"/>
    </location>
</feature>
<reference evidence="2 3" key="1">
    <citation type="journal article" date="2019" name="Int. J. Syst. Evol. Microbiol.">
        <title>The Global Catalogue of Microorganisms (GCM) 10K type strain sequencing project: providing services to taxonomists for standard genome sequencing and annotation.</title>
        <authorList>
            <consortium name="The Broad Institute Genomics Platform"/>
            <consortium name="The Broad Institute Genome Sequencing Center for Infectious Disease"/>
            <person name="Wu L."/>
            <person name="Ma J."/>
        </authorList>
    </citation>
    <scope>NUCLEOTIDE SEQUENCE [LARGE SCALE GENOMIC DNA]</scope>
    <source>
        <strain evidence="2 3">JCM 16374</strain>
    </source>
</reference>
<feature type="compositionally biased region" description="Basic and acidic residues" evidence="1">
    <location>
        <begin position="86"/>
        <end position="95"/>
    </location>
</feature>
<feature type="compositionally biased region" description="Polar residues" evidence="1">
    <location>
        <begin position="1"/>
        <end position="15"/>
    </location>
</feature>
<feature type="region of interest" description="Disordered" evidence="1">
    <location>
        <begin position="76"/>
        <end position="95"/>
    </location>
</feature>
<name>A0ABN3T343_9ACTN</name>
<feature type="region of interest" description="Disordered" evidence="1">
    <location>
        <begin position="1"/>
        <end position="36"/>
    </location>
</feature>
<evidence type="ECO:0000313" key="2">
    <source>
        <dbReference type="EMBL" id="GAA2692321.1"/>
    </source>
</evidence>
<evidence type="ECO:0000256" key="1">
    <source>
        <dbReference type="SAM" id="MobiDB-lite"/>
    </source>
</evidence>
<gene>
    <name evidence="2" type="ORF">GCM10009864_78650</name>
</gene>
<sequence>MPRNDTSSRPSSDTATAVRRLRAPPGPGPVRPHQQPHTAVADVLSGLHPAELAWIAEKAGGPDWFLAAAAAVPLPEGEDDGVVRPLNDDELGKHPDPATVLHAWLESPATGEILSGSGWTTADAARDGGRPSPRP</sequence>
<dbReference type="Proteomes" id="UP001500994">
    <property type="component" value="Unassembled WGS sequence"/>
</dbReference>
<keyword evidence="3" id="KW-1185">Reference proteome</keyword>